<proteinExistence type="predicted"/>
<evidence type="ECO:0000313" key="9">
    <source>
        <dbReference type="EMBL" id="VFK12354.1"/>
    </source>
</evidence>
<name>A0A450W5M9_9GAMM</name>
<gene>
    <name evidence="9" type="ORF">BECKLPF1236A_GA0070988_100699</name>
    <name evidence="10" type="ORF">BECKLPF1236C_GA0070990_100688</name>
</gene>
<evidence type="ECO:0000256" key="1">
    <source>
        <dbReference type="ARBA" id="ARBA00004651"/>
    </source>
</evidence>
<evidence type="ECO:0000256" key="3">
    <source>
        <dbReference type="ARBA" id="ARBA00022692"/>
    </source>
</evidence>
<dbReference type="EMBL" id="CAADFM010000069">
    <property type="protein sequence ID" value="VFK12354.1"/>
    <property type="molecule type" value="Genomic_DNA"/>
</dbReference>
<feature type="transmembrane region" description="Helical" evidence="7">
    <location>
        <begin position="71"/>
        <end position="92"/>
    </location>
</feature>
<keyword evidence="2" id="KW-1003">Cell membrane</keyword>
<protein>
    <submittedName>
        <fullName evidence="9">Nitrate reductase gamma subunit</fullName>
    </submittedName>
</protein>
<dbReference type="InterPro" id="IPR023234">
    <property type="entry name" value="NarG-like_domain"/>
</dbReference>
<dbReference type="AlphaFoldDB" id="A0A450W5M9"/>
<evidence type="ECO:0000259" key="8">
    <source>
        <dbReference type="Pfam" id="PF02665"/>
    </source>
</evidence>
<accession>A0A450W5M9</accession>
<sequence length="265" mass="30325">MSFLTITYISLFYVAGFIFVVGLFYRIFEYVKVPAPLKIPTTPAPLTRNGVILRFFWDVVFFRSLFRSAKWVWLFGLIFHLSLLLILIRHLRYFIDPVWTWVGLIQPFGIYASFAMLIGLLALWGRRLFVERIRYVSALSDHFLIILLVAIAASGLVMKYVVHTDIAMLKEFILGMMHFDWHPLPGTQPGEIVNFALLLHLSLVVILMIIFPFSKLVHGLGLFFCPTRNQVDDPRAELGLRSHKSRHIARWAVNIGSSAGESGVS</sequence>
<feature type="transmembrane region" description="Helical" evidence="7">
    <location>
        <begin position="192"/>
        <end position="213"/>
    </location>
</feature>
<keyword evidence="5" id="KW-0560">Oxidoreductase</keyword>
<dbReference type="Gene3D" id="1.20.950.20">
    <property type="entry name" value="Transmembrane di-heme cytochromes, Chain C"/>
    <property type="match status" value="1"/>
</dbReference>
<evidence type="ECO:0000256" key="5">
    <source>
        <dbReference type="ARBA" id="ARBA00023002"/>
    </source>
</evidence>
<dbReference type="SUPFAM" id="SSF103501">
    <property type="entry name" value="Respiratory nitrate reductase 1 gamma chain"/>
    <property type="match status" value="1"/>
</dbReference>
<feature type="transmembrane region" description="Helical" evidence="7">
    <location>
        <begin position="6"/>
        <end position="28"/>
    </location>
</feature>
<dbReference type="GO" id="GO:0016491">
    <property type="term" value="F:oxidoreductase activity"/>
    <property type="evidence" value="ECO:0007669"/>
    <property type="project" value="UniProtKB-KW"/>
</dbReference>
<evidence type="ECO:0000256" key="7">
    <source>
        <dbReference type="SAM" id="Phobius"/>
    </source>
</evidence>
<keyword evidence="3 7" id="KW-0812">Transmembrane</keyword>
<feature type="transmembrane region" description="Helical" evidence="7">
    <location>
        <begin position="143"/>
        <end position="162"/>
    </location>
</feature>
<dbReference type="GO" id="GO:0005886">
    <property type="term" value="C:plasma membrane"/>
    <property type="evidence" value="ECO:0007669"/>
    <property type="project" value="UniProtKB-SubCell"/>
</dbReference>
<keyword evidence="4 7" id="KW-1133">Transmembrane helix</keyword>
<dbReference type="InterPro" id="IPR036197">
    <property type="entry name" value="NarG-like_sf"/>
</dbReference>
<feature type="transmembrane region" description="Helical" evidence="7">
    <location>
        <begin position="98"/>
        <end position="123"/>
    </location>
</feature>
<evidence type="ECO:0000256" key="4">
    <source>
        <dbReference type="ARBA" id="ARBA00022989"/>
    </source>
</evidence>
<keyword evidence="6 7" id="KW-0472">Membrane</keyword>
<evidence type="ECO:0000313" key="10">
    <source>
        <dbReference type="EMBL" id="VFK28570.1"/>
    </source>
</evidence>
<dbReference type="Pfam" id="PF02665">
    <property type="entry name" value="Nitrate_red_gam"/>
    <property type="match status" value="1"/>
</dbReference>
<organism evidence="9">
    <name type="scientific">Candidatus Kentrum sp. LPFa</name>
    <dbReference type="NCBI Taxonomy" id="2126335"/>
    <lineage>
        <taxon>Bacteria</taxon>
        <taxon>Pseudomonadati</taxon>
        <taxon>Pseudomonadota</taxon>
        <taxon>Gammaproteobacteria</taxon>
        <taxon>Candidatus Kentrum</taxon>
    </lineage>
</organism>
<reference evidence="9" key="1">
    <citation type="submission" date="2019-02" db="EMBL/GenBank/DDBJ databases">
        <authorList>
            <person name="Gruber-Vodicka R. H."/>
            <person name="Seah K. B. B."/>
        </authorList>
    </citation>
    <scope>NUCLEOTIDE SEQUENCE</scope>
    <source>
        <strain evidence="9">BECK_S312</strain>
        <strain evidence="10">BECK_S426</strain>
    </source>
</reference>
<dbReference type="EMBL" id="CAADFP010000068">
    <property type="protein sequence ID" value="VFK28570.1"/>
    <property type="molecule type" value="Genomic_DNA"/>
</dbReference>
<evidence type="ECO:0000256" key="6">
    <source>
        <dbReference type="ARBA" id="ARBA00023136"/>
    </source>
</evidence>
<comment type="subcellular location">
    <subcellularLocation>
        <location evidence="1">Cell membrane</location>
        <topology evidence="1">Multi-pass membrane protein</topology>
    </subcellularLocation>
</comment>
<evidence type="ECO:0000256" key="2">
    <source>
        <dbReference type="ARBA" id="ARBA00022475"/>
    </source>
</evidence>
<feature type="domain" description="NarG-like" evidence="8">
    <location>
        <begin position="73"/>
        <end position="219"/>
    </location>
</feature>